<accession>B0WFH9</accession>
<feature type="compositionally biased region" description="Low complexity" evidence="1">
    <location>
        <begin position="184"/>
        <end position="204"/>
    </location>
</feature>
<dbReference type="EnsemblMetazoa" id="CPIJ006049-RA">
    <property type="protein sequence ID" value="CPIJ006049-PA"/>
    <property type="gene ID" value="CPIJ006049"/>
</dbReference>
<dbReference type="eggNOG" id="ENOG502TBIB">
    <property type="taxonomic scope" value="Eukaryota"/>
</dbReference>
<feature type="compositionally biased region" description="Basic residues" evidence="1">
    <location>
        <begin position="121"/>
        <end position="130"/>
    </location>
</feature>
<proteinExistence type="predicted"/>
<reference evidence="2" key="1">
    <citation type="submission" date="2007-03" db="EMBL/GenBank/DDBJ databases">
        <title>Annotation of Culex pipiens quinquefasciatus.</title>
        <authorList>
            <consortium name="The Broad Institute Genome Sequencing Platform"/>
            <person name="Atkinson P.W."/>
            <person name="Hemingway J."/>
            <person name="Christensen B.M."/>
            <person name="Higgs S."/>
            <person name="Kodira C."/>
            <person name="Hannick L."/>
            <person name="Megy K."/>
            <person name="O'Leary S."/>
            <person name="Pearson M."/>
            <person name="Haas B.J."/>
            <person name="Mauceli E."/>
            <person name="Wortman J.R."/>
            <person name="Lee N.H."/>
            <person name="Guigo R."/>
            <person name="Stanke M."/>
            <person name="Alvarado L."/>
            <person name="Amedeo P."/>
            <person name="Antoine C.H."/>
            <person name="Arensburger P."/>
            <person name="Bidwell S.L."/>
            <person name="Crawford M."/>
            <person name="Camaro F."/>
            <person name="Devon K."/>
            <person name="Engels R."/>
            <person name="Hammond M."/>
            <person name="Howarth C."/>
            <person name="Koehrsen M."/>
            <person name="Lawson D."/>
            <person name="Montgomery P."/>
            <person name="Nene V."/>
            <person name="Nusbaum C."/>
            <person name="Puiu D."/>
            <person name="Romero-Severson J."/>
            <person name="Severson D.W."/>
            <person name="Shumway M."/>
            <person name="Sisk P."/>
            <person name="Stolte C."/>
            <person name="Zeng Q."/>
            <person name="Eisenstadt E."/>
            <person name="Fraser-Liggett C."/>
            <person name="Strausberg R."/>
            <person name="Galagan J."/>
            <person name="Birren B."/>
            <person name="Collins F.H."/>
        </authorList>
    </citation>
    <scope>NUCLEOTIDE SEQUENCE [LARGE SCALE GENOMIC DNA]</scope>
    <source>
        <strain evidence="2">JHB</strain>
    </source>
</reference>
<dbReference type="STRING" id="7176.B0WFH9"/>
<keyword evidence="4" id="KW-1185">Reference proteome</keyword>
<feature type="region of interest" description="Disordered" evidence="1">
    <location>
        <begin position="20"/>
        <end position="58"/>
    </location>
</feature>
<feature type="region of interest" description="Disordered" evidence="1">
    <location>
        <begin position="581"/>
        <end position="614"/>
    </location>
</feature>
<evidence type="ECO:0000256" key="1">
    <source>
        <dbReference type="SAM" id="MobiDB-lite"/>
    </source>
</evidence>
<evidence type="ECO:0000313" key="2">
    <source>
        <dbReference type="EMBL" id="EDS26247.1"/>
    </source>
</evidence>
<evidence type="ECO:0000313" key="4">
    <source>
        <dbReference type="Proteomes" id="UP000002320"/>
    </source>
</evidence>
<feature type="compositionally biased region" description="Low complexity" evidence="1">
    <location>
        <begin position="516"/>
        <end position="538"/>
    </location>
</feature>
<feature type="region of interest" description="Disordered" evidence="1">
    <location>
        <begin position="384"/>
        <end position="417"/>
    </location>
</feature>
<feature type="compositionally biased region" description="Low complexity" evidence="1">
    <location>
        <begin position="135"/>
        <end position="168"/>
    </location>
</feature>
<dbReference type="Proteomes" id="UP000002320">
    <property type="component" value="Unassembled WGS sequence"/>
</dbReference>
<organism>
    <name type="scientific">Culex quinquefasciatus</name>
    <name type="common">Southern house mosquito</name>
    <name type="synonym">Culex pungens</name>
    <dbReference type="NCBI Taxonomy" id="7176"/>
    <lineage>
        <taxon>Eukaryota</taxon>
        <taxon>Metazoa</taxon>
        <taxon>Ecdysozoa</taxon>
        <taxon>Arthropoda</taxon>
        <taxon>Hexapoda</taxon>
        <taxon>Insecta</taxon>
        <taxon>Pterygota</taxon>
        <taxon>Neoptera</taxon>
        <taxon>Endopterygota</taxon>
        <taxon>Diptera</taxon>
        <taxon>Nematocera</taxon>
        <taxon>Culicoidea</taxon>
        <taxon>Culicidae</taxon>
        <taxon>Culicinae</taxon>
        <taxon>Culicini</taxon>
        <taxon>Culex</taxon>
        <taxon>Culex</taxon>
    </lineage>
</organism>
<dbReference type="KEGG" id="cqu:CpipJ_CPIJ006049"/>
<name>B0WFH9_CULQU</name>
<feature type="region of interest" description="Disordered" evidence="1">
    <location>
        <begin position="297"/>
        <end position="318"/>
    </location>
</feature>
<reference evidence="3" key="2">
    <citation type="submission" date="2021-02" db="UniProtKB">
        <authorList>
            <consortium name="EnsemblMetazoa"/>
        </authorList>
    </citation>
    <scope>IDENTIFICATION</scope>
    <source>
        <strain evidence="3">JHB</strain>
    </source>
</reference>
<dbReference type="VEuPathDB" id="VectorBase:CPIJ006049"/>
<dbReference type="OMA" id="PIDYPAH"/>
<feature type="compositionally biased region" description="Basic and acidic residues" evidence="1">
    <location>
        <begin position="28"/>
        <end position="40"/>
    </location>
</feature>
<gene>
    <name evidence="3" type="primary">6037565</name>
    <name evidence="2" type="ORF">CpipJ_CPIJ006049</name>
</gene>
<dbReference type="HOGENOM" id="CLU_434918_0_0_1"/>
<dbReference type="InParanoid" id="B0WFH9"/>
<evidence type="ECO:0000313" key="3">
    <source>
        <dbReference type="EnsemblMetazoa" id="CPIJ006049-PA"/>
    </source>
</evidence>
<feature type="compositionally biased region" description="Low complexity" evidence="1">
    <location>
        <begin position="43"/>
        <end position="58"/>
    </location>
</feature>
<protein>
    <submittedName>
        <fullName evidence="2">NF-180</fullName>
    </submittedName>
</protein>
<dbReference type="OrthoDB" id="8065722at2759"/>
<feature type="region of interest" description="Disordered" evidence="1">
    <location>
        <begin position="461"/>
        <end position="544"/>
    </location>
</feature>
<feature type="compositionally biased region" description="Low complexity" evidence="1">
    <location>
        <begin position="583"/>
        <end position="603"/>
    </location>
</feature>
<dbReference type="VEuPathDB" id="VectorBase:CQUJHB012673"/>
<dbReference type="AlphaFoldDB" id="B0WFH9"/>
<sequence>MMGPGCCAIGGILAAAAPEKNVTQEAVATKEKRQTDHETRTLPQGAAAERRQQQQQQAFFQDPDVAAHYYAQQAGGQLLFRPHQPKVAASSAGPGSGQEQVQDLPPEYLSLIQQLADHQKHVAPAKHAKHHSYEPQNVQPEHQQQQQQQPQYYQPQQQQAHHQSPQHNQIQYITEEEYAQIVKQAQAQNHHAAAQAQQQQQQQHHQQHHQQQHQQPQYTRPAGKHELPKYRPTVQLLETGQEHGHAYSQPDPEQFRIQYKSIQPTGSVTPVSKPISAFSFEKELAKLVESNRPVAYHQAGGGHRQSPHESPRYVPSPQASAEYAYPSQNGHEHAPKQSIKAQYIAPFAQAYTGPKPNAAHLQVGPHKFAESPAQRYQFIAQEERAKSHPPQQYFTEVSPKHQTHSEEKTHAGAPSPKIQYYVPKEKNLQIYYPHQQVQEKQPVEQHTPSHPMKIVEAPQLQHEKPSKAQIQAHRQKAQYIAREKQAEQSQHSAQKSKEVEAPSRSAIYVSQQTGVSPSSAPSSAEKQAPPQQQQQQQQHQHHKIPPKIDRPLTQEEFQALVDAGYSVVPVPVPVPVPISQYHAQQQAQQQRAAAAAGAASSGRHGPVAQASRYHQHQIAAAENNPSQVITYLRPLHIDPFSAGIRGPNKAAP</sequence>
<feature type="region of interest" description="Disordered" evidence="1">
    <location>
        <begin position="118"/>
        <end position="168"/>
    </location>
</feature>
<feature type="region of interest" description="Disordered" evidence="1">
    <location>
        <begin position="183"/>
        <end position="225"/>
    </location>
</feature>
<dbReference type="EMBL" id="DS231918">
    <property type="protein sequence ID" value="EDS26247.1"/>
    <property type="molecule type" value="Genomic_DNA"/>
</dbReference>